<evidence type="ECO:0000313" key="3">
    <source>
        <dbReference type="EMBL" id="KRN12024.1"/>
    </source>
</evidence>
<dbReference type="RefSeq" id="WP_008473050.1">
    <property type="nucleotide sequence ID" value="NZ_AYZO01000014.1"/>
</dbReference>
<dbReference type="EMBL" id="AYZO01000014">
    <property type="protein sequence ID" value="KRN12024.1"/>
    <property type="molecule type" value="Genomic_DNA"/>
</dbReference>
<comment type="caution">
    <text evidence="2">The sequence shown here is derived from an EMBL/GenBank/DDBJ whole genome shotgun (WGS) entry which is preliminary data.</text>
</comment>
<dbReference type="InterPro" id="IPR010026">
    <property type="entry name" value="Phage_holin_LL-H"/>
</dbReference>
<dbReference type="PATRIC" id="fig|1423751.3.peg.453"/>
<dbReference type="STRING" id="1423751.FC38_GL000431"/>
<dbReference type="EMBL" id="CAKC01000044">
    <property type="protein sequence ID" value="CCI86957.1"/>
    <property type="molecule type" value="Genomic_DNA"/>
</dbReference>
<dbReference type="Proteomes" id="UP000051521">
    <property type="component" value="Unassembled WGS sequence"/>
</dbReference>
<keyword evidence="1" id="KW-0472">Membrane</keyword>
<evidence type="ECO:0000256" key="1">
    <source>
        <dbReference type="SAM" id="Phobius"/>
    </source>
</evidence>
<dbReference type="Pfam" id="PF09682">
    <property type="entry name" value="Phage_holin_6_1"/>
    <property type="match status" value="1"/>
</dbReference>
<gene>
    <name evidence="2" type="ORF">BN52_01230</name>
    <name evidence="3" type="ORF">FC38_GL000431</name>
</gene>
<proteinExistence type="predicted"/>
<sequence>MTVKDWLYLGIVVASYAITIVAGIYAKNKSKINKTTTAGKVIDVIGQLATYAVHEAEYTGMDGADKRQYASEVVSQGLSWLGIKNVDAALINGAIEKSVNAMKLANNDLPLSPEPKSNAEIATVVPDSDVIKPTVVDEKVTENA</sequence>
<dbReference type="OrthoDB" id="2316754at2"/>
<feature type="transmembrane region" description="Helical" evidence="1">
    <location>
        <begin position="6"/>
        <end position="26"/>
    </location>
</feature>
<dbReference type="AlphaFoldDB" id="I7J2N3"/>
<dbReference type="NCBIfam" id="TIGR01673">
    <property type="entry name" value="holin_LLH"/>
    <property type="match status" value="1"/>
</dbReference>
<reference evidence="2 4" key="1">
    <citation type="submission" date="2012-06" db="EMBL/GenBank/DDBJ databases">
        <title>Draft genome sequence of Lactobacillus gigeriorum CRBIP 24.85T, isolated from chicken crop.</title>
        <authorList>
            <person name="Cousin S."/>
            <person name="Ma L."/>
            <person name="Creno S."/>
            <person name="Clermont D."/>
            <person name="Loux V."/>
            <person name="Bizet C."/>
            <person name="Bouchier C."/>
        </authorList>
    </citation>
    <scope>NUCLEOTIDE SEQUENCE [LARGE SCALE GENOMIC DNA]</scope>
    <source>
        <strain evidence="4">CRBIP 24.85T</strain>
        <strain evidence="2">Type strain: CRBIP 24.85</strain>
    </source>
</reference>
<evidence type="ECO:0000313" key="5">
    <source>
        <dbReference type="Proteomes" id="UP000051521"/>
    </source>
</evidence>
<keyword evidence="1" id="KW-0812">Transmembrane</keyword>
<accession>I7J2N3</accession>
<name>I7J2N3_9LACO</name>
<protein>
    <submittedName>
        <fullName evidence="2">ORF107</fullName>
    </submittedName>
</protein>
<evidence type="ECO:0000313" key="4">
    <source>
        <dbReference type="Proteomes" id="UP000009326"/>
    </source>
</evidence>
<reference evidence="3 5" key="2">
    <citation type="journal article" date="2015" name="Genome Announc.">
        <title>Expanding the biotechnology potential of lactobacilli through comparative genomics of 213 strains and associated genera.</title>
        <authorList>
            <person name="Sun Z."/>
            <person name="Harris H.M."/>
            <person name="McCann A."/>
            <person name="Guo C."/>
            <person name="Argimon S."/>
            <person name="Zhang W."/>
            <person name="Yang X."/>
            <person name="Jeffery I.B."/>
            <person name="Cooney J.C."/>
            <person name="Kagawa T.F."/>
            <person name="Liu W."/>
            <person name="Song Y."/>
            <person name="Salvetti E."/>
            <person name="Wrobel A."/>
            <person name="Rasinkangas P."/>
            <person name="Parkhill J."/>
            <person name="Rea M.C."/>
            <person name="O'Sullivan O."/>
            <person name="Ritari J."/>
            <person name="Douillard F.P."/>
            <person name="Paul Ross R."/>
            <person name="Yang R."/>
            <person name="Briner A.E."/>
            <person name="Felis G.E."/>
            <person name="de Vos W.M."/>
            <person name="Barrangou R."/>
            <person name="Klaenhammer T.R."/>
            <person name="Caufield P.W."/>
            <person name="Cui Y."/>
            <person name="Zhang H."/>
            <person name="O'Toole P.W."/>
        </authorList>
    </citation>
    <scope>NUCLEOTIDE SEQUENCE [LARGE SCALE GENOMIC DNA]</scope>
    <source>
        <strain evidence="3 5">DSM 23908</strain>
    </source>
</reference>
<evidence type="ECO:0000313" key="2">
    <source>
        <dbReference type="EMBL" id="CCI86957.1"/>
    </source>
</evidence>
<keyword evidence="5" id="KW-1185">Reference proteome</keyword>
<organism evidence="2 4">
    <name type="scientific">Lactobacillus gigeriorum DSM 23908 = CRBIP 24.85</name>
    <dbReference type="NCBI Taxonomy" id="1423751"/>
    <lineage>
        <taxon>Bacteria</taxon>
        <taxon>Bacillati</taxon>
        <taxon>Bacillota</taxon>
        <taxon>Bacilli</taxon>
        <taxon>Lactobacillales</taxon>
        <taxon>Lactobacillaceae</taxon>
        <taxon>Lactobacillus</taxon>
    </lineage>
</organism>
<dbReference type="Proteomes" id="UP000009326">
    <property type="component" value="Unassembled WGS sequence"/>
</dbReference>
<keyword evidence="1" id="KW-1133">Transmembrane helix</keyword>